<feature type="domain" description="C2H2-type" evidence="8">
    <location>
        <begin position="192"/>
        <end position="221"/>
    </location>
</feature>
<dbReference type="PANTHER" id="PTHR46179:SF25">
    <property type="entry name" value="METAL RESPONSE ELEMENT-BINDING TRANSCRIPTION FACTOR-1, ISOFORM C"/>
    <property type="match status" value="1"/>
</dbReference>
<keyword evidence="4 7" id="KW-0863">Zinc-finger</keyword>
<dbReference type="OrthoDB" id="6145499at2759"/>
<dbReference type="InParanoid" id="E9H5P1"/>
<dbReference type="FunFam" id="3.30.160.60:FF:000349">
    <property type="entry name" value="metal regulatory transcription factor 1"/>
    <property type="match status" value="1"/>
</dbReference>
<evidence type="ECO:0000256" key="5">
    <source>
        <dbReference type="ARBA" id="ARBA00022833"/>
    </source>
</evidence>
<dbReference type="FunFam" id="3.30.160.60:FF:000072">
    <property type="entry name" value="zinc finger protein 143 isoform X1"/>
    <property type="match status" value="1"/>
</dbReference>
<feature type="domain" description="C2H2-type" evidence="8">
    <location>
        <begin position="162"/>
        <end position="191"/>
    </location>
</feature>
<evidence type="ECO:0000256" key="6">
    <source>
        <dbReference type="ARBA" id="ARBA00023242"/>
    </source>
</evidence>
<dbReference type="InterPro" id="IPR051061">
    <property type="entry name" value="Zinc_finger_trans_reg"/>
</dbReference>
<evidence type="ECO:0000256" key="1">
    <source>
        <dbReference type="ARBA" id="ARBA00004123"/>
    </source>
</evidence>
<proteinExistence type="predicted"/>
<keyword evidence="3" id="KW-0677">Repeat</keyword>
<evidence type="ECO:0000256" key="7">
    <source>
        <dbReference type="PROSITE-ProRule" id="PRU00042"/>
    </source>
</evidence>
<keyword evidence="2" id="KW-0479">Metal-binding</keyword>
<dbReference type="FunFam" id="3.30.160.60:FF:000125">
    <property type="entry name" value="Putative zinc finger protein 143"/>
    <property type="match status" value="1"/>
</dbReference>
<evidence type="ECO:0000256" key="3">
    <source>
        <dbReference type="ARBA" id="ARBA00022737"/>
    </source>
</evidence>
<keyword evidence="5" id="KW-0862">Zinc</keyword>
<dbReference type="HOGENOM" id="CLU_451500_0_0_1"/>
<dbReference type="InterPro" id="IPR036236">
    <property type="entry name" value="Znf_C2H2_sf"/>
</dbReference>
<evidence type="ECO:0000313" key="10">
    <source>
        <dbReference type="Proteomes" id="UP000000305"/>
    </source>
</evidence>
<dbReference type="SUPFAM" id="SSF57667">
    <property type="entry name" value="beta-beta-alpha zinc fingers"/>
    <property type="match status" value="3"/>
</dbReference>
<keyword evidence="6" id="KW-0539">Nucleus</keyword>
<keyword evidence="10" id="KW-1185">Reference proteome</keyword>
<dbReference type="GO" id="GO:0005634">
    <property type="term" value="C:nucleus"/>
    <property type="evidence" value="ECO:0000318"/>
    <property type="project" value="GO_Central"/>
</dbReference>
<feature type="domain" description="C2H2-type" evidence="8">
    <location>
        <begin position="132"/>
        <end position="161"/>
    </location>
</feature>
<comment type="subcellular location">
    <subcellularLocation>
        <location evidence="1">Nucleus</location>
    </subcellularLocation>
</comment>
<dbReference type="GO" id="GO:0006357">
    <property type="term" value="P:regulation of transcription by RNA polymerase II"/>
    <property type="evidence" value="ECO:0000318"/>
    <property type="project" value="GO_Central"/>
</dbReference>
<evidence type="ECO:0000256" key="2">
    <source>
        <dbReference type="ARBA" id="ARBA00022723"/>
    </source>
</evidence>
<dbReference type="InterPro" id="IPR013087">
    <property type="entry name" value="Znf_C2H2_type"/>
</dbReference>
<dbReference type="PANTHER" id="PTHR46179">
    <property type="entry name" value="ZINC FINGER PROTEIN"/>
    <property type="match status" value="1"/>
</dbReference>
<dbReference type="FunFam" id="3.30.160.60:FF:001102">
    <property type="entry name" value="Transcription factor IIIA"/>
    <property type="match status" value="1"/>
</dbReference>
<dbReference type="Pfam" id="PF00096">
    <property type="entry name" value="zf-C2H2"/>
    <property type="match status" value="5"/>
</dbReference>
<accession>E9H5P1</accession>
<dbReference type="eggNOG" id="KOG1721">
    <property type="taxonomic scope" value="Eukaryota"/>
</dbReference>
<evidence type="ECO:0000256" key="4">
    <source>
        <dbReference type="ARBA" id="ARBA00022771"/>
    </source>
</evidence>
<gene>
    <name evidence="9" type="primary">MTF1</name>
    <name evidence="9" type="ORF">DAPPUDRAFT_227205</name>
</gene>
<protein>
    <submittedName>
        <fullName evidence="9">Putative metal-responsive transcription factor 1 protein</fullName>
    </submittedName>
</protein>
<dbReference type="SMART" id="SM00355">
    <property type="entry name" value="ZnF_C2H2"/>
    <property type="match status" value="6"/>
</dbReference>
<feature type="domain" description="C2H2-type" evidence="8">
    <location>
        <begin position="281"/>
        <end position="305"/>
    </location>
</feature>
<dbReference type="STRING" id="6669.E9H5P1"/>
<feature type="domain" description="C2H2-type" evidence="8">
    <location>
        <begin position="251"/>
        <end position="280"/>
    </location>
</feature>
<dbReference type="GO" id="GO:0008270">
    <property type="term" value="F:zinc ion binding"/>
    <property type="evidence" value="ECO:0007669"/>
    <property type="project" value="UniProtKB-KW"/>
</dbReference>
<dbReference type="PROSITE" id="PS00028">
    <property type="entry name" value="ZINC_FINGER_C2H2_1"/>
    <property type="match status" value="6"/>
</dbReference>
<evidence type="ECO:0000259" key="8">
    <source>
        <dbReference type="PROSITE" id="PS50157"/>
    </source>
</evidence>
<dbReference type="Proteomes" id="UP000000305">
    <property type="component" value="Unassembled WGS sequence"/>
</dbReference>
<evidence type="ECO:0000313" key="9">
    <source>
        <dbReference type="EMBL" id="EFX72906.1"/>
    </source>
</evidence>
<sequence length="605" mass="66717">MEMDDDSRSMFAFDGNSNASLTNLLLPVYQQDKITNIQDYLDVSIDLNNCFDDDLHASEKSVTSPQNLPAHTDSTDQDIENEGYIHHTISANEICMQINPGSSNCMPSQPSHATLTIESINSETDERTKTRFRCRFEGCKRTYSSAGNLKAHTKSHTGEYTFKCTEEECGKAFLNSHSLKIHVRVHTKDRPYGCDIGGCDKNFNTLYRLKAHQRVHNGTTFKCEQSGCVKFFTTLSDLRKHERVHSGDRPFKCEHEDCNKSFRNSHHLKSHMLSHTGERPYTCSDSACGRTFAKRNSWKLHLLKHEKLATQNGDMNSCDETIGRQVLNSVNPDEIRLTTVPSLDGVQAYAVIPLSAESVNRMTQRSGMSLEQLLTDRNLALQPSDTMDPLAECPSSLDIEDNSQSMQGKATDDESAEINDVDQSETIAAALNGALPDHGNQHNSQMDQSEELMDEEDRDRLLKDVAAAVDICHCNPCRCDPLLNDCSVSCNPVVDSSTEDSNQPRATAGKGCGCGCGKKSTSTNEPMASKSASRMTGCGCNCEGSAPPASHGDVNSVQHLASMPSCHPPEALPCSQSTDPDPCCIVVCLKHLKRQYLMDRPKCCA</sequence>
<organism evidence="9 10">
    <name type="scientific">Daphnia pulex</name>
    <name type="common">Water flea</name>
    <dbReference type="NCBI Taxonomy" id="6669"/>
    <lineage>
        <taxon>Eukaryota</taxon>
        <taxon>Metazoa</taxon>
        <taxon>Ecdysozoa</taxon>
        <taxon>Arthropoda</taxon>
        <taxon>Crustacea</taxon>
        <taxon>Branchiopoda</taxon>
        <taxon>Diplostraca</taxon>
        <taxon>Cladocera</taxon>
        <taxon>Anomopoda</taxon>
        <taxon>Daphniidae</taxon>
        <taxon>Daphnia</taxon>
    </lineage>
</organism>
<dbReference type="PROSITE" id="PS50157">
    <property type="entry name" value="ZINC_FINGER_C2H2_2"/>
    <property type="match status" value="6"/>
</dbReference>
<dbReference type="KEGG" id="dpx:DAPPUDRAFT_227205"/>
<reference evidence="9 10" key="1">
    <citation type="journal article" date="2011" name="Science">
        <title>The ecoresponsive genome of Daphnia pulex.</title>
        <authorList>
            <person name="Colbourne J.K."/>
            <person name="Pfrender M.E."/>
            <person name="Gilbert D."/>
            <person name="Thomas W.K."/>
            <person name="Tucker A."/>
            <person name="Oakley T.H."/>
            <person name="Tokishita S."/>
            <person name="Aerts A."/>
            <person name="Arnold G.J."/>
            <person name="Basu M.K."/>
            <person name="Bauer D.J."/>
            <person name="Caceres C.E."/>
            <person name="Carmel L."/>
            <person name="Casola C."/>
            <person name="Choi J.H."/>
            <person name="Detter J.C."/>
            <person name="Dong Q."/>
            <person name="Dusheyko S."/>
            <person name="Eads B.D."/>
            <person name="Frohlich T."/>
            <person name="Geiler-Samerotte K.A."/>
            <person name="Gerlach D."/>
            <person name="Hatcher P."/>
            <person name="Jogdeo S."/>
            <person name="Krijgsveld J."/>
            <person name="Kriventseva E.V."/>
            <person name="Kultz D."/>
            <person name="Laforsch C."/>
            <person name="Lindquist E."/>
            <person name="Lopez J."/>
            <person name="Manak J.R."/>
            <person name="Muller J."/>
            <person name="Pangilinan J."/>
            <person name="Patwardhan R.P."/>
            <person name="Pitluck S."/>
            <person name="Pritham E.J."/>
            <person name="Rechtsteiner A."/>
            <person name="Rho M."/>
            <person name="Rogozin I.B."/>
            <person name="Sakarya O."/>
            <person name="Salamov A."/>
            <person name="Schaack S."/>
            <person name="Shapiro H."/>
            <person name="Shiga Y."/>
            <person name="Skalitzky C."/>
            <person name="Smith Z."/>
            <person name="Souvorov A."/>
            <person name="Sung W."/>
            <person name="Tang Z."/>
            <person name="Tsuchiya D."/>
            <person name="Tu H."/>
            <person name="Vos H."/>
            <person name="Wang M."/>
            <person name="Wolf Y.I."/>
            <person name="Yamagata H."/>
            <person name="Yamada T."/>
            <person name="Ye Y."/>
            <person name="Shaw J.R."/>
            <person name="Andrews J."/>
            <person name="Crease T.J."/>
            <person name="Tang H."/>
            <person name="Lucas S.M."/>
            <person name="Robertson H.M."/>
            <person name="Bork P."/>
            <person name="Koonin E.V."/>
            <person name="Zdobnov E.M."/>
            <person name="Grigoriev I.V."/>
            <person name="Lynch M."/>
            <person name="Boore J.L."/>
        </authorList>
    </citation>
    <scope>NUCLEOTIDE SEQUENCE [LARGE SCALE GENOMIC DNA]</scope>
</reference>
<dbReference type="Gene3D" id="3.30.160.60">
    <property type="entry name" value="Classic Zinc Finger"/>
    <property type="match status" value="6"/>
</dbReference>
<feature type="domain" description="C2H2-type" evidence="8">
    <location>
        <begin position="221"/>
        <end position="250"/>
    </location>
</feature>
<dbReference type="AlphaFoldDB" id="E9H5P1"/>
<dbReference type="EMBL" id="GL732594">
    <property type="protein sequence ID" value="EFX72906.1"/>
    <property type="molecule type" value="Genomic_DNA"/>
</dbReference>
<name>E9H5P1_DAPPU</name>